<protein>
    <submittedName>
        <fullName evidence="1">DUF1905 domain-containing protein</fullName>
    </submittedName>
</protein>
<comment type="caution">
    <text evidence="1">The sequence shown here is derived from an EMBL/GenBank/DDBJ whole genome shotgun (WGS) entry which is preliminary data.</text>
</comment>
<proteinExistence type="predicted"/>
<dbReference type="Pfam" id="PF08922">
    <property type="entry name" value="DUF1905"/>
    <property type="match status" value="1"/>
</dbReference>
<dbReference type="SUPFAM" id="SSF141694">
    <property type="entry name" value="AF2212/PG0164-like"/>
    <property type="match status" value="1"/>
</dbReference>
<dbReference type="Proteomes" id="UP000479293">
    <property type="component" value="Unassembled WGS sequence"/>
</dbReference>
<keyword evidence="2" id="KW-1185">Reference proteome</keyword>
<evidence type="ECO:0000313" key="2">
    <source>
        <dbReference type="Proteomes" id="UP000479293"/>
    </source>
</evidence>
<accession>A0A7C9FBE1</accession>
<organism evidence="1 2">
    <name type="scientific">Salmonirosea aquatica</name>
    <dbReference type="NCBI Taxonomy" id="2654236"/>
    <lineage>
        <taxon>Bacteria</taxon>
        <taxon>Pseudomonadati</taxon>
        <taxon>Bacteroidota</taxon>
        <taxon>Cytophagia</taxon>
        <taxon>Cytophagales</taxon>
        <taxon>Spirosomataceae</taxon>
        <taxon>Salmonirosea</taxon>
    </lineage>
</organism>
<dbReference type="Gene3D" id="2.40.30.100">
    <property type="entry name" value="AF2212/PG0164-like"/>
    <property type="match status" value="1"/>
</dbReference>
<dbReference type="Pfam" id="PF13376">
    <property type="entry name" value="OmdA"/>
    <property type="match status" value="1"/>
</dbReference>
<dbReference type="EMBL" id="WHLY01000002">
    <property type="protein sequence ID" value="MPR32507.1"/>
    <property type="molecule type" value="Genomic_DNA"/>
</dbReference>
<sequence length="161" mass="18313">MQPFQATLEIIGINPYVYVPEEILAEIFEQAGKAKGPIPIRGAINGILYRQTLVKYAGAWRLYINLMMLKNSPRRIGEVVEVTIEHDPESREILPPAQFVLALAAQPEAQRVFDALTPSLRLEIVRYLARLKTKESRERNIERAIQFLLGNGRFVGRDLSQ</sequence>
<evidence type="ECO:0000313" key="1">
    <source>
        <dbReference type="EMBL" id="MPR32507.1"/>
    </source>
</evidence>
<gene>
    <name evidence="1" type="ORF">GBK04_03885</name>
</gene>
<dbReference type="InterPro" id="IPR015018">
    <property type="entry name" value="DUF1905"/>
</dbReference>
<dbReference type="AlphaFoldDB" id="A0A7C9FBE1"/>
<name>A0A7C9FBE1_9BACT</name>
<dbReference type="RefSeq" id="WP_152757011.1">
    <property type="nucleotide sequence ID" value="NZ_WHLY01000002.1"/>
</dbReference>
<dbReference type="InterPro" id="IPR037079">
    <property type="entry name" value="AF2212/PG0164-like_sf"/>
</dbReference>
<reference evidence="1 2" key="1">
    <citation type="submission" date="2019-10" db="EMBL/GenBank/DDBJ databases">
        <title>Draft Genome Sequence of Cytophagaceae sp. SJW1-29.</title>
        <authorList>
            <person name="Choi A."/>
        </authorList>
    </citation>
    <scope>NUCLEOTIDE SEQUENCE [LARGE SCALE GENOMIC DNA]</scope>
    <source>
        <strain evidence="1 2">SJW1-29</strain>
    </source>
</reference>